<evidence type="ECO:0000256" key="2">
    <source>
        <dbReference type="ARBA" id="ARBA00012513"/>
    </source>
</evidence>
<feature type="compositionally biased region" description="Polar residues" evidence="11">
    <location>
        <begin position="302"/>
        <end position="318"/>
    </location>
</feature>
<comment type="catalytic activity">
    <reaction evidence="9">
        <text>L-seryl-[protein] + ATP = O-phospho-L-seryl-[protein] + ADP + H(+)</text>
        <dbReference type="Rhea" id="RHEA:17989"/>
        <dbReference type="Rhea" id="RHEA-COMP:9863"/>
        <dbReference type="Rhea" id="RHEA-COMP:11604"/>
        <dbReference type="ChEBI" id="CHEBI:15378"/>
        <dbReference type="ChEBI" id="CHEBI:29999"/>
        <dbReference type="ChEBI" id="CHEBI:30616"/>
        <dbReference type="ChEBI" id="CHEBI:83421"/>
        <dbReference type="ChEBI" id="CHEBI:456216"/>
        <dbReference type="EC" id="2.7.11.1"/>
    </reaction>
</comment>
<dbReference type="SMART" id="SM00220">
    <property type="entry name" value="S_TKc"/>
    <property type="match status" value="1"/>
</dbReference>
<dbReference type="InterPro" id="IPR000719">
    <property type="entry name" value="Prot_kinase_dom"/>
</dbReference>
<dbReference type="GO" id="GO:0005524">
    <property type="term" value="F:ATP binding"/>
    <property type="evidence" value="ECO:0007669"/>
    <property type="project" value="UniProtKB-UniRule"/>
</dbReference>
<dbReference type="Gene3D" id="1.10.510.10">
    <property type="entry name" value="Transferase(Phosphotransferase) domain 1"/>
    <property type="match status" value="1"/>
</dbReference>
<evidence type="ECO:0000256" key="10">
    <source>
        <dbReference type="PROSITE-ProRule" id="PRU10141"/>
    </source>
</evidence>
<gene>
    <name evidence="13" type="ORF">M6B38_187375</name>
</gene>
<dbReference type="PANTHER" id="PTHR43671">
    <property type="entry name" value="SERINE/THREONINE-PROTEIN KINASE NEK"/>
    <property type="match status" value="1"/>
</dbReference>
<organism evidence="13 14">
    <name type="scientific">Iris pallida</name>
    <name type="common">Sweet iris</name>
    <dbReference type="NCBI Taxonomy" id="29817"/>
    <lineage>
        <taxon>Eukaryota</taxon>
        <taxon>Viridiplantae</taxon>
        <taxon>Streptophyta</taxon>
        <taxon>Embryophyta</taxon>
        <taxon>Tracheophyta</taxon>
        <taxon>Spermatophyta</taxon>
        <taxon>Magnoliopsida</taxon>
        <taxon>Liliopsida</taxon>
        <taxon>Asparagales</taxon>
        <taxon>Iridaceae</taxon>
        <taxon>Iridoideae</taxon>
        <taxon>Irideae</taxon>
        <taxon>Iris</taxon>
    </lineage>
</organism>
<accession>A0AAX6EJH9</accession>
<evidence type="ECO:0000256" key="7">
    <source>
        <dbReference type="ARBA" id="ARBA00022840"/>
    </source>
</evidence>
<evidence type="ECO:0000259" key="12">
    <source>
        <dbReference type="PROSITE" id="PS50011"/>
    </source>
</evidence>
<dbReference type="GO" id="GO:0007017">
    <property type="term" value="P:microtubule-based process"/>
    <property type="evidence" value="ECO:0007669"/>
    <property type="project" value="TreeGrafter"/>
</dbReference>
<dbReference type="AlphaFoldDB" id="A0AAX6EJH9"/>
<reference evidence="13" key="2">
    <citation type="submission" date="2023-04" db="EMBL/GenBank/DDBJ databases">
        <authorList>
            <person name="Bruccoleri R.E."/>
            <person name="Oakeley E.J."/>
            <person name="Faust A.-M."/>
            <person name="Dessus-Babus S."/>
            <person name="Altorfer M."/>
            <person name="Burckhardt D."/>
            <person name="Oertli M."/>
            <person name="Naumann U."/>
            <person name="Petersen F."/>
            <person name="Wong J."/>
        </authorList>
    </citation>
    <scope>NUCLEOTIDE SEQUENCE</scope>
    <source>
        <strain evidence="13">GSM-AAB239-AS_SAM_17_03QT</strain>
        <tissue evidence="13">Leaf</tissue>
    </source>
</reference>
<dbReference type="InterPro" id="IPR017441">
    <property type="entry name" value="Protein_kinase_ATP_BS"/>
</dbReference>
<feature type="compositionally biased region" description="Basic and acidic residues" evidence="11">
    <location>
        <begin position="359"/>
        <end position="373"/>
    </location>
</feature>
<evidence type="ECO:0000313" key="14">
    <source>
        <dbReference type="Proteomes" id="UP001140949"/>
    </source>
</evidence>
<feature type="region of interest" description="Disordered" evidence="11">
    <location>
        <begin position="302"/>
        <end position="442"/>
    </location>
</feature>
<evidence type="ECO:0000256" key="9">
    <source>
        <dbReference type="ARBA" id="ARBA00048679"/>
    </source>
</evidence>
<evidence type="ECO:0000256" key="3">
    <source>
        <dbReference type="ARBA" id="ARBA00022527"/>
    </source>
</evidence>
<feature type="compositionally biased region" description="Polar residues" evidence="11">
    <location>
        <begin position="332"/>
        <end position="342"/>
    </location>
</feature>
<keyword evidence="7 10" id="KW-0067">ATP-binding</keyword>
<dbReference type="InterPro" id="IPR011009">
    <property type="entry name" value="Kinase-like_dom_sf"/>
</dbReference>
<proteinExistence type="inferred from homology"/>
<feature type="binding site" evidence="10">
    <location>
        <position position="49"/>
    </location>
    <ligand>
        <name>ATP</name>
        <dbReference type="ChEBI" id="CHEBI:30616"/>
    </ligand>
</feature>
<dbReference type="InterPro" id="IPR050660">
    <property type="entry name" value="NEK_Ser/Thr_kinase"/>
</dbReference>
<evidence type="ECO:0000256" key="4">
    <source>
        <dbReference type="ARBA" id="ARBA00022679"/>
    </source>
</evidence>
<dbReference type="PROSITE" id="PS50011">
    <property type="entry name" value="PROTEIN_KINASE_DOM"/>
    <property type="match status" value="1"/>
</dbReference>
<dbReference type="PROSITE" id="PS00107">
    <property type="entry name" value="PROTEIN_KINASE_ATP"/>
    <property type="match status" value="1"/>
</dbReference>
<dbReference type="Pfam" id="PF00069">
    <property type="entry name" value="Pkinase"/>
    <property type="match status" value="1"/>
</dbReference>
<keyword evidence="4" id="KW-0808">Transferase</keyword>
<evidence type="ECO:0000256" key="8">
    <source>
        <dbReference type="ARBA" id="ARBA00047899"/>
    </source>
</evidence>
<protein>
    <recommendedName>
        <fullName evidence="2">non-specific serine/threonine protein kinase</fullName>
        <ecNumber evidence="2">2.7.11.1</ecNumber>
    </recommendedName>
</protein>
<keyword evidence="3" id="KW-0723">Serine/threonine-protein kinase</keyword>
<feature type="compositionally biased region" description="Polar residues" evidence="11">
    <location>
        <begin position="374"/>
        <end position="396"/>
    </location>
</feature>
<dbReference type="GO" id="GO:0055028">
    <property type="term" value="C:cortical microtubule"/>
    <property type="evidence" value="ECO:0007669"/>
    <property type="project" value="TreeGrafter"/>
</dbReference>
<name>A0AAX6EJH9_IRIPA</name>
<dbReference type="Proteomes" id="UP001140949">
    <property type="component" value="Unassembled WGS sequence"/>
</dbReference>
<dbReference type="CDD" id="cd08215">
    <property type="entry name" value="STKc_Nek"/>
    <property type="match status" value="1"/>
</dbReference>
<evidence type="ECO:0000256" key="11">
    <source>
        <dbReference type="SAM" id="MobiDB-lite"/>
    </source>
</evidence>
<reference evidence="13" key="1">
    <citation type="journal article" date="2023" name="GigaByte">
        <title>Genome assembly of the bearded iris, Iris pallida Lam.</title>
        <authorList>
            <person name="Bruccoleri R.E."/>
            <person name="Oakeley E.J."/>
            <person name="Faust A.M.E."/>
            <person name="Altorfer M."/>
            <person name="Dessus-Babus S."/>
            <person name="Burckhardt D."/>
            <person name="Oertli M."/>
            <person name="Naumann U."/>
            <person name="Petersen F."/>
            <person name="Wong J."/>
        </authorList>
    </citation>
    <scope>NUCLEOTIDE SEQUENCE</scope>
    <source>
        <strain evidence="13">GSM-AAB239-AS_SAM_17_03QT</strain>
    </source>
</reference>
<dbReference type="Gene3D" id="3.30.200.20">
    <property type="entry name" value="Phosphorylase Kinase, domain 1"/>
    <property type="match status" value="1"/>
</dbReference>
<dbReference type="EMBL" id="JANAVB010036017">
    <property type="protein sequence ID" value="KAJ6804292.1"/>
    <property type="molecule type" value="Genomic_DNA"/>
</dbReference>
<feature type="compositionally biased region" description="Basic and acidic residues" evidence="11">
    <location>
        <begin position="427"/>
        <end position="442"/>
    </location>
</feature>
<dbReference type="FunFam" id="3.30.200.20:FF:000497">
    <property type="entry name" value="Serine/threonine-protein kinase Nek6"/>
    <property type="match status" value="1"/>
</dbReference>
<comment type="similarity">
    <text evidence="1">Belongs to the protein kinase superfamily. NEK Ser/Thr protein kinase family. NIMA subfamily.</text>
</comment>
<dbReference type="GO" id="GO:0004674">
    <property type="term" value="F:protein serine/threonine kinase activity"/>
    <property type="evidence" value="ECO:0007669"/>
    <property type="project" value="UniProtKB-KW"/>
</dbReference>
<evidence type="ECO:0000256" key="6">
    <source>
        <dbReference type="ARBA" id="ARBA00022777"/>
    </source>
</evidence>
<evidence type="ECO:0000256" key="1">
    <source>
        <dbReference type="ARBA" id="ARBA00010886"/>
    </source>
</evidence>
<dbReference type="PROSITE" id="PS00108">
    <property type="entry name" value="PROTEIN_KINASE_ST"/>
    <property type="match status" value="1"/>
</dbReference>
<comment type="catalytic activity">
    <reaction evidence="8">
        <text>L-threonyl-[protein] + ATP = O-phospho-L-threonyl-[protein] + ADP + H(+)</text>
        <dbReference type="Rhea" id="RHEA:46608"/>
        <dbReference type="Rhea" id="RHEA-COMP:11060"/>
        <dbReference type="Rhea" id="RHEA-COMP:11605"/>
        <dbReference type="ChEBI" id="CHEBI:15378"/>
        <dbReference type="ChEBI" id="CHEBI:30013"/>
        <dbReference type="ChEBI" id="CHEBI:30616"/>
        <dbReference type="ChEBI" id="CHEBI:61977"/>
        <dbReference type="ChEBI" id="CHEBI:456216"/>
        <dbReference type="EC" id="2.7.11.1"/>
    </reaction>
</comment>
<keyword evidence="5 10" id="KW-0547">Nucleotide-binding</keyword>
<comment type="caution">
    <text evidence="13">The sequence shown here is derived from an EMBL/GenBank/DDBJ whole genome shotgun (WGS) entry which is preliminary data.</text>
</comment>
<dbReference type="InterPro" id="IPR008271">
    <property type="entry name" value="Ser/Thr_kinase_AS"/>
</dbReference>
<evidence type="ECO:0000313" key="13">
    <source>
        <dbReference type="EMBL" id="KAJ6804292.1"/>
    </source>
</evidence>
<sequence>MVDVRVVGLEEEEMVEQEEYEVLEQIGRGAFGSALLVLHKNEKKKYVLKRIRLSKQTDKFQRTAHQEMSLIASLNNPYIVEYKDGWVDKGSCVCIVTAYCEGGDMAQKIKKARGALFREERVCKWLTQLLLAIDYLHSNRVLHRDLKCSNIFLMKDDNIRLGDFGLATLLNSHDLASSIVGTPNYMCPEILADIPYGYKSDIWSLGCCMFEILAHRPAFRAPDMTGLINKINRSSISPLPTIYSSQLKRLIKSMLRKNPDHRPTAAELLRDPYLQPYLTESCIPSPFYLPIKSTATTYPQEKRVSQNYIRPQVTNPTRSSEERVSAPKAATKQEQPKSSDGVSPSIKYPKSTSNAPPTDRSKNDEIQRSRSIESAKSMSNVSPIDPSNNNETESCPSNPPVCYREEQEKPRGLQAKDTTGCMADGQKQCDEPDRSMKTKTETDEIGGVTEETSTMSTLTLQQGDDNNHAATEWDGLNIIQQRADALESLLELCAKLLQQERLDELAGVLKPFGEETVSSRETAIWLTKSLVSKTMLAKETKN</sequence>
<dbReference type="SUPFAM" id="SSF56112">
    <property type="entry name" value="Protein kinase-like (PK-like)"/>
    <property type="match status" value="1"/>
</dbReference>
<feature type="domain" description="Protein kinase" evidence="12">
    <location>
        <begin position="20"/>
        <end position="274"/>
    </location>
</feature>
<evidence type="ECO:0000256" key="5">
    <source>
        <dbReference type="ARBA" id="ARBA00022741"/>
    </source>
</evidence>
<keyword evidence="6 13" id="KW-0418">Kinase</keyword>
<dbReference type="EC" id="2.7.11.1" evidence="2"/>
<dbReference type="PANTHER" id="PTHR43671:SF98">
    <property type="entry name" value="SERINE_THREONINE-PROTEIN KINASE NEK11"/>
    <property type="match status" value="1"/>
</dbReference>
<keyword evidence="14" id="KW-1185">Reference proteome</keyword>